<feature type="chain" id="PRO_5029522266" evidence="1">
    <location>
        <begin position="25"/>
        <end position="142"/>
    </location>
</feature>
<protein>
    <submittedName>
        <fullName evidence="2">Uncharacterized protein</fullName>
    </submittedName>
</protein>
<organism evidence="2 3">
    <name type="scientific">Myotis myotis</name>
    <name type="common">Greater mouse-eared bat</name>
    <name type="synonym">Vespertilio myotis</name>
    <dbReference type="NCBI Taxonomy" id="51298"/>
    <lineage>
        <taxon>Eukaryota</taxon>
        <taxon>Metazoa</taxon>
        <taxon>Chordata</taxon>
        <taxon>Craniata</taxon>
        <taxon>Vertebrata</taxon>
        <taxon>Euteleostomi</taxon>
        <taxon>Mammalia</taxon>
        <taxon>Eutheria</taxon>
        <taxon>Laurasiatheria</taxon>
        <taxon>Chiroptera</taxon>
        <taxon>Yangochiroptera</taxon>
        <taxon>Vespertilionidae</taxon>
        <taxon>Myotis</taxon>
    </lineage>
</organism>
<comment type="caution">
    <text evidence="2">The sequence shown here is derived from an EMBL/GenBank/DDBJ whole genome shotgun (WGS) entry which is preliminary data.</text>
</comment>
<dbReference type="AlphaFoldDB" id="A0A7J7YE78"/>
<name>A0A7J7YE78_MYOMY</name>
<dbReference type="Proteomes" id="UP000527355">
    <property type="component" value="Unassembled WGS sequence"/>
</dbReference>
<evidence type="ECO:0000313" key="3">
    <source>
        <dbReference type="Proteomes" id="UP000527355"/>
    </source>
</evidence>
<feature type="signal peptide" evidence="1">
    <location>
        <begin position="1"/>
        <end position="24"/>
    </location>
</feature>
<evidence type="ECO:0000313" key="2">
    <source>
        <dbReference type="EMBL" id="KAF6360242.1"/>
    </source>
</evidence>
<keyword evidence="3" id="KW-1185">Reference proteome</keyword>
<proteinExistence type="predicted"/>
<accession>A0A7J7YE78</accession>
<keyword evidence="1" id="KW-0732">Signal</keyword>
<sequence>MSHSCVLSTSIFLLISVPATHDRAQQILSTPVGPQLCPSCLCHQQSSENETHFPIINPTHFQLHLRYLDTKLFIPHLSGTLLLVLQICHLPSLSVVVNAKCSTPFITSVDGMKHCKFPKFMIELKHLARNLIYCRFSHLNPQ</sequence>
<reference evidence="2 3" key="1">
    <citation type="journal article" date="2020" name="Nature">
        <title>Six reference-quality genomes reveal evolution of bat adaptations.</title>
        <authorList>
            <person name="Jebb D."/>
            <person name="Huang Z."/>
            <person name="Pippel M."/>
            <person name="Hughes G.M."/>
            <person name="Lavrichenko K."/>
            <person name="Devanna P."/>
            <person name="Winkler S."/>
            <person name="Jermiin L.S."/>
            <person name="Skirmuntt E.C."/>
            <person name="Katzourakis A."/>
            <person name="Burkitt-Gray L."/>
            <person name="Ray D.A."/>
            <person name="Sullivan K.A.M."/>
            <person name="Roscito J.G."/>
            <person name="Kirilenko B.M."/>
            <person name="Davalos L.M."/>
            <person name="Corthals A.P."/>
            <person name="Power M.L."/>
            <person name="Jones G."/>
            <person name="Ransome R.D."/>
            <person name="Dechmann D.K.N."/>
            <person name="Locatelli A.G."/>
            <person name="Puechmaille S.J."/>
            <person name="Fedrigo O."/>
            <person name="Jarvis E.D."/>
            <person name="Hiller M."/>
            <person name="Vernes S.C."/>
            <person name="Myers E.W."/>
            <person name="Teeling E.C."/>
        </authorList>
    </citation>
    <scope>NUCLEOTIDE SEQUENCE [LARGE SCALE GENOMIC DNA]</scope>
    <source>
        <strain evidence="2">MMyoMyo1</strain>
        <tissue evidence="2">Flight muscle</tissue>
    </source>
</reference>
<dbReference type="EMBL" id="JABWUV010000004">
    <property type="protein sequence ID" value="KAF6360242.1"/>
    <property type="molecule type" value="Genomic_DNA"/>
</dbReference>
<evidence type="ECO:0000256" key="1">
    <source>
        <dbReference type="SAM" id="SignalP"/>
    </source>
</evidence>
<gene>
    <name evidence="2" type="ORF">mMyoMyo1_011188</name>
</gene>